<feature type="compositionally biased region" description="Basic and acidic residues" evidence="1">
    <location>
        <begin position="58"/>
        <end position="68"/>
    </location>
</feature>
<evidence type="ECO:0000256" key="1">
    <source>
        <dbReference type="SAM" id="MobiDB-lite"/>
    </source>
</evidence>
<dbReference type="AlphaFoldDB" id="A0A821V3G0"/>
<feature type="non-terminal residue" evidence="2">
    <location>
        <position position="1"/>
    </location>
</feature>
<dbReference type="EMBL" id="CAJOBP010076224">
    <property type="protein sequence ID" value="CAF4899421.1"/>
    <property type="molecule type" value="Genomic_DNA"/>
</dbReference>
<feature type="non-terminal residue" evidence="2">
    <location>
        <position position="81"/>
    </location>
</feature>
<accession>A0A821V3G0</accession>
<sequence length="81" mass="8713">HSSSSRSYSHYSPDSRFLAIPSSASNQSSNRSGTDLVSLETSSLEQLKTSSANANETANEKILLDQHLRNNRISTTSSGTP</sequence>
<feature type="compositionally biased region" description="Polar residues" evidence="1">
    <location>
        <begin position="71"/>
        <end position="81"/>
    </location>
</feature>
<name>A0A821V3G0_9BILA</name>
<comment type="caution">
    <text evidence="2">The sequence shown here is derived from an EMBL/GenBank/DDBJ whole genome shotgun (WGS) entry which is preliminary data.</text>
</comment>
<reference evidence="2" key="1">
    <citation type="submission" date="2021-02" db="EMBL/GenBank/DDBJ databases">
        <authorList>
            <person name="Nowell W R."/>
        </authorList>
    </citation>
    <scope>NUCLEOTIDE SEQUENCE</scope>
</reference>
<gene>
    <name evidence="2" type="ORF">UJA718_LOCUS45449</name>
</gene>
<protein>
    <submittedName>
        <fullName evidence="2">Uncharacterized protein</fullName>
    </submittedName>
</protein>
<evidence type="ECO:0000313" key="2">
    <source>
        <dbReference type="EMBL" id="CAF4899421.1"/>
    </source>
</evidence>
<proteinExistence type="predicted"/>
<keyword evidence="3" id="KW-1185">Reference proteome</keyword>
<feature type="compositionally biased region" description="Polar residues" evidence="1">
    <location>
        <begin position="33"/>
        <end position="57"/>
    </location>
</feature>
<organism evidence="2 3">
    <name type="scientific">Rotaria socialis</name>
    <dbReference type="NCBI Taxonomy" id="392032"/>
    <lineage>
        <taxon>Eukaryota</taxon>
        <taxon>Metazoa</taxon>
        <taxon>Spiralia</taxon>
        <taxon>Gnathifera</taxon>
        <taxon>Rotifera</taxon>
        <taxon>Eurotatoria</taxon>
        <taxon>Bdelloidea</taxon>
        <taxon>Philodinida</taxon>
        <taxon>Philodinidae</taxon>
        <taxon>Rotaria</taxon>
    </lineage>
</organism>
<evidence type="ECO:0000313" key="3">
    <source>
        <dbReference type="Proteomes" id="UP000663873"/>
    </source>
</evidence>
<feature type="compositionally biased region" description="Low complexity" evidence="1">
    <location>
        <begin position="1"/>
        <end position="32"/>
    </location>
</feature>
<feature type="region of interest" description="Disordered" evidence="1">
    <location>
        <begin position="1"/>
        <end position="81"/>
    </location>
</feature>
<dbReference type="Proteomes" id="UP000663873">
    <property type="component" value="Unassembled WGS sequence"/>
</dbReference>